<dbReference type="InterPro" id="IPR047789">
    <property type="entry name" value="CU044_5270-like"/>
</dbReference>
<keyword evidence="1" id="KW-0472">Membrane</keyword>
<evidence type="ECO:0000313" key="2">
    <source>
        <dbReference type="EMBL" id="PZG37363.1"/>
    </source>
</evidence>
<dbReference type="AlphaFoldDB" id="A0A2W2FNK1"/>
<sequence>MSTIKEFRGGTPPMTERAEIAARERLLAAARGEVLEPYAVRPRWRSHGVRLGLRLAIAGALAVAVGAGTVLARDRSAMSPVASVRDLGERAAQAAYNDTGMTTNPGQWLYIKELQAPSGEGFGVEPSKRTTWEQWTSVDGGQVAWYHTGGKLLIQGNHPGLGDDDLAEPPVTPEGVLGKIRTVLEKEKPYSDEPLPSMDERLFQAVYQLMDTQALSAEVRAALFRALPTIPGVTYIPEVEDADGRKGVAFSHTGDWIRYDLILDPVNFRFLGTYGVTVKDHTMTYTNEPPIFVQAGTLLTLTARLETKVVDRPGQR</sequence>
<organism evidence="2 3">
    <name type="scientific">Spongiactinospora gelatinilytica</name>
    <dbReference type="NCBI Taxonomy" id="2666298"/>
    <lineage>
        <taxon>Bacteria</taxon>
        <taxon>Bacillati</taxon>
        <taxon>Actinomycetota</taxon>
        <taxon>Actinomycetes</taxon>
        <taxon>Streptosporangiales</taxon>
        <taxon>Streptosporangiaceae</taxon>
        <taxon>Spongiactinospora</taxon>
    </lineage>
</organism>
<accession>A0A2W2FNK1</accession>
<evidence type="ECO:0008006" key="4">
    <source>
        <dbReference type="Google" id="ProtNLM"/>
    </source>
</evidence>
<feature type="transmembrane region" description="Helical" evidence="1">
    <location>
        <begin position="51"/>
        <end position="72"/>
    </location>
</feature>
<evidence type="ECO:0000256" key="1">
    <source>
        <dbReference type="SAM" id="Phobius"/>
    </source>
</evidence>
<dbReference type="EMBL" id="POUA01000238">
    <property type="protein sequence ID" value="PZG37363.1"/>
    <property type="molecule type" value="Genomic_DNA"/>
</dbReference>
<name>A0A2W2FNK1_9ACTN</name>
<keyword evidence="3" id="KW-1185">Reference proteome</keyword>
<proteinExistence type="predicted"/>
<dbReference type="Proteomes" id="UP000248544">
    <property type="component" value="Unassembled WGS sequence"/>
</dbReference>
<dbReference type="NCBIfam" id="NF038083">
    <property type="entry name" value="CU044_5270_fam"/>
    <property type="match status" value="1"/>
</dbReference>
<dbReference type="RefSeq" id="WP_111169998.1">
    <property type="nucleotide sequence ID" value="NZ_POUA01000238.1"/>
</dbReference>
<evidence type="ECO:0000313" key="3">
    <source>
        <dbReference type="Proteomes" id="UP000248544"/>
    </source>
</evidence>
<keyword evidence="1" id="KW-1133">Transmembrane helix</keyword>
<protein>
    <recommendedName>
        <fullName evidence="4">CU044_5270 family protein</fullName>
    </recommendedName>
</protein>
<keyword evidence="1" id="KW-0812">Transmembrane</keyword>
<gene>
    <name evidence="2" type="ORF">C1I98_25680</name>
</gene>
<comment type="caution">
    <text evidence="2">The sequence shown here is derived from an EMBL/GenBank/DDBJ whole genome shotgun (WGS) entry which is preliminary data.</text>
</comment>
<reference evidence="2 3" key="1">
    <citation type="submission" date="2018-01" db="EMBL/GenBank/DDBJ databases">
        <title>Draft genome sequence of Sphaerisporangium sp. 7K107.</title>
        <authorList>
            <person name="Sahin N."/>
            <person name="Saygin H."/>
            <person name="Ay H."/>
        </authorList>
    </citation>
    <scope>NUCLEOTIDE SEQUENCE [LARGE SCALE GENOMIC DNA]</scope>
    <source>
        <strain evidence="2 3">7K107</strain>
    </source>
</reference>